<feature type="compositionally biased region" description="Basic and acidic residues" evidence="2">
    <location>
        <begin position="587"/>
        <end position="596"/>
    </location>
</feature>
<protein>
    <recommendedName>
        <fullName evidence="5">Hamartin</fullName>
    </recommendedName>
</protein>
<evidence type="ECO:0000313" key="4">
    <source>
        <dbReference type="Proteomes" id="UP000447873"/>
    </source>
</evidence>
<evidence type="ECO:0008006" key="5">
    <source>
        <dbReference type="Google" id="ProtNLM"/>
    </source>
</evidence>
<dbReference type="InterPro" id="IPR007483">
    <property type="entry name" value="Hamartin"/>
</dbReference>
<dbReference type="GO" id="GO:0032007">
    <property type="term" value="P:negative regulation of TOR signaling"/>
    <property type="evidence" value="ECO:0007669"/>
    <property type="project" value="TreeGrafter"/>
</dbReference>
<dbReference type="PANTHER" id="PTHR15154">
    <property type="entry name" value="HAMARTIN"/>
    <property type="match status" value="1"/>
</dbReference>
<accession>A0A8H3UGY3</accession>
<reference evidence="3 4" key="1">
    <citation type="submission" date="2018-12" db="EMBL/GenBank/DDBJ databases">
        <title>Venturia inaequalis Genome Resource.</title>
        <authorList>
            <person name="Lichtner F.J."/>
        </authorList>
    </citation>
    <scope>NUCLEOTIDE SEQUENCE [LARGE SCALE GENOMIC DNA]</scope>
    <source>
        <strain evidence="3 4">120213</strain>
    </source>
</reference>
<dbReference type="AlphaFoldDB" id="A0A8H3UGY3"/>
<feature type="region of interest" description="Disordered" evidence="2">
    <location>
        <begin position="498"/>
        <end position="549"/>
    </location>
</feature>
<evidence type="ECO:0000256" key="1">
    <source>
        <dbReference type="SAM" id="Coils"/>
    </source>
</evidence>
<dbReference type="EMBL" id="WNWS01000329">
    <property type="protein sequence ID" value="KAE9970487.1"/>
    <property type="molecule type" value="Genomic_DNA"/>
</dbReference>
<name>A0A8H3UGY3_VENIN</name>
<feature type="region of interest" description="Disordered" evidence="2">
    <location>
        <begin position="564"/>
        <end position="618"/>
    </location>
</feature>
<gene>
    <name evidence="3" type="ORF">EG328_006215</name>
</gene>
<dbReference type="PANTHER" id="PTHR15154:SF2">
    <property type="entry name" value="HAMARTIN"/>
    <property type="match status" value="1"/>
</dbReference>
<feature type="compositionally biased region" description="Pro residues" evidence="2">
    <location>
        <begin position="500"/>
        <end position="512"/>
    </location>
</feature>
<keyword evidence="1" id="KW-0175">Coiled coil</keyword>
<proteinExistence type="predicted"/>
<dbReference type="GO" id="GO:0051726">
    <property type="term" value="P:regulation of cell cycle"/>
    <property type="evidence" value="ECO:0007669"/>
    <property type="project" value="TreeGrafter"/>
</dbReference>
<dbReference type="Proteomes" id="UP000447873">
    <property type="component" value="Unassembled WGS sequence"/>
</dbReference>
<sequence>MDMKLSSVVNVQNKGGSAENLRCDKETTFLRAICILPLIRGIRASVNTPLPLHPEESFLFQAIMSCGSLKDTVKAVQAAFANDAAPTIPLPDELQQTIEAFLDLHQNIDDHDSQRLHDELLSIRNKPRSTSSERLGAFVHVLRLLRPCIRGDKRLGEWWLTVIKPIVDSVGHKRDTIEDAREFLLGILVFDADDDTTGEKASLSAQFTRRILEAYLVRTKIPTTDEEVVSPEDEYIAQELEGILVAFGKKKPKELLVAIDEQLVQRDRRLQALSLLSSFVRLQPAHLHLVLETQIIQHLHNCLLIDTGGTVVDLALTNLIMFLPHITSSLAACLPKLFVIYARILCWDQYVGKPESQSEKDNQSEKSADGEINSALEFDASWEVVERSFESLEVMTPKANFLFTFIYGLFPLNFMAFIRKPRRYLKMKTFPGADDLPLYQDLIRRRSEIHRVVHKLHPNFMNTTLEDELTDNRLLKIDAADLVSECLGLCIAVANSLGDPGPPPTSKLPPIPKTTRSHKSRPDALLSPSPDDDQVTSSAPSPTTDFRSHMGSWRALSTHSTALTAPSTGHLIDPAHVPPRKSSQYDLPDHATDSRDVSPGAEGDSPSKEGISQNRSAKLKLQKSYSSFEDARPSDISTLQAFAQGLSRSPSSHSNSPGNETYNTAILQREVMLLKNDLNFERFQKAQYIAQIGQLQRKHIKEATSESQAQSTLNTNRTLQEKLKRADVQYAQFQKETALNRGQAKRFEEQLTQKVKSFRDEERRTRAEAQALGHDLQKAREECDKLEKIVIQSELKHEETQHQLTTLTVDLEEMESLRNTCRDLEARLKEYELRELEADRTKEDHELLRSELQSVKLNLDSRDAELERTKKTSELKISMLENRLRDAQKGSIQPGQLSPSVQQMMDSAMAASQSKMLALKRNYKNLQDKYVNLEIRYQETEAGRQYDSSEPRPGSVLSLTQYADDSMKVPHVSGSRDSTRNLSRTTSVRRPHAFSDPTLLEDDEDTQSSSGHSGDLRYPVRSRRYESFAGVRPIRERGTSPPRLASNDHNYQPHDPNSTHPFRSSQAHDASTSPISGLSHADSRTYGRGGASRKTLSKDSKDKKDKPPKTGGFRGLRHIM</sequence>
<feature type="coiled-coil region" evidence="1">
    <location>
        <begin position="762"/>
        <end position="858"/>
    </location>
</feature>
<comment type="caution">
    <text evidence="3">The sequence shown here is derived from an EMBL/GenBank/DDBJ whole genome shotgun (WGS) entry which is preliminary data.</text>
</comment>
<evidence type="ECO:0000313" key="3">
    <source>
        <dbReference type="EMBL" id="KAE9970487.1"/>
    </source>
</evidence>
<feature type="compositionally biased region" description="Polar residues" evidence="2">
    <location>
        <begin position="1047"/>
        <end position="1076"/>
    </location>
</feature>
<organism evidence="3 4">
    <name type="scientific">Venturia inaequalis</name>
    <name type="common">Apple scab fungus</name>
    <dbReference type="NCBI Taxonomy" id="5025"/>
    <lineage>
        <taxon>Eukaryota</taxon>
        <taxon>Fungi</taxon>
        <taxon>Dikarya</taxon>
        <taxon>Ascomycota</taxon>
        <taxon>Pezizomycotina</taxon>
        <taxon>Dothideomycetes</taxon>
        <taxon>Pleosporomycetidae</taxon>
        <taxon>Venturiales</taxon>
        <taxon>Venturiaceae</taxon>
        <taxon>Venturia</taxon>
    </lineage>
</organism>
<feature type="region of interest" description="Disordered" evidence="2">
    <location>
        <begin position="961"/>
        <end position="1120"/>
    </location>
</feature>
<evidence type="ECO:0000256" key="2">
    <source>
        <dbReference type="SAM" id="MobiDB-lite"/>
    </source>
</evidence>
<feature type="coiled-coil region" evidence="1">
    <location>
        <begin position="909"/>
        <end position="943"/>
    </location>
</feature>
<feature type="compositionally biased region" description="Polar residues" evidence="2">
    <location>
        <begin position="535"/>
        <end position="545"/>
    </location>
</feature>
<dbReference type="Pfam" id="PF04388">
    <property type="entry name" value="Hamartin"/>
    <property type="match status" value="1"/>
</dbReference>
<dbReference type="GO" id="GO:0033596">
    <property type="term" value="C:TSC1-TSC2 complex"/>
    <property type="evidence" value="ECO:0007669"/>
    <property type="project" value="TreeGrafter"/>
</dbReference>
<feature type="compositionally biased region" description="Basic and acidic residues" evidence="2">
    <location>
        <begin position="1096"/>
        <end position="1108"/>
    </location>
</feature>